<evidence type="ECO:0000313" key="2">
    <source>
        <dbReference type="Proteomes" id="UP000030787"/>
    </source>
</evidence>
<proteinExistence type="predicted"/>
<dbReference type="Proteomes" id="UP000030787">
    <property type="component" value="Chromosome"/>
</dbReference>
<dbReference type="EMBL" id="CP010070">
    <property type="protein sequence ID" value="AIZ56461.1"/>
    <property type="molecule type" value="Genomic_DNA"/>
</dbReference>
<organism evidence="1 2">
    <name type="scientific">Candidatus Methanoplasma termitum</name>
    <dbReference type="NCBI Taxonomy" id="1577791"/>
    <lineage>
        <taxon>Archaea</taxon>
        <taxon>Methanobacteriati</taxon>
        <taxon>Thermoplasmatota</taxon>
        <taxon>Thermoplasmata</taxon>
        <taxon>Methanomassiliicoccales</taxon>
        <taxon>Methanomassiliicoccaceae</taxon>
        <taxon>Candidatus Methanoplasma</taxon>
    </lineage>
</organism>
<dbReference type="KEGG" id="mear:Mpt1_c05720"/>
<protein>
    <submittedName>
        <fullName evidence="1">Uncharacterized protein</fullName>
    </submittedName>
</protein>
<name>A0A0A7LG29_9ARCH</name>
<accession>A0A0A7LG29</accession>
<dbReference type="AlphaFoldDB" id="A0A0A7LG29"/>
<evidence type="ECO:0000313" key="1">
    <source>
        <dbReference type="EMBL" id="AIZ56461.1"/>
    </source>
</evidence>
<gene>
    <name evidence="1" type="ORF">Mpt1_c05720</name>
</gene>
<sequence>MFNIQETIKNNVRNTQPPIIGRIDSFLSRSDAKTLRGDRRMGTGALLDMIADRISIDDSVNIIRVTEEHEKNSLNYIHSMITMKKNNFILLYVDIDAANIIAAFPDAKVLKAKEICHQVPVCFKEPVLNSFGGLSCSAFVDENLSD</sequence>
<reference evidence="1 2" key="1">
    <citation type="journal article" date="2014" name="Appl. Environ. Microbiol.">
        <title>Comparative Genome Analysis of 'Candidatus Methanoplasma termitum' Indicates a New Mode of Energy Metabolism in the Seventh Order of Methanogens.</title>
        <authorList>
            <person name="Lang K."/>
            <person name="Schuldes J."/>
            <person name="Klingl A."/>
            <person name="Poehlein A."/>
            <person name="Daniel R."/>
            <person name="Brune A."/>
        </authorList>
    </citation>
    <scope>NUCLEOTIDE SEQUENCE [LARGE SCALE GENOMIC DNA]</scope>
    <source>
        <strain evidence="2">Mpt1</strain>
    </source>
</reference>
<keyword evidence="2" id="KW-1185">Reference proteome</keyword>
<dbReference type="HOGENOM" id="CLU_1773063_0_0_2"/>